<evidence type="ECO:0000256" key="5">
    <source>
        <dbReference type="HAMAP-Rule" id="MF_00335"/>
    </source>
</evidence>
<dbReference type="Pfam" id="PF00013">
    <property type="entry name" value="KH_1"/>
    <property type="match status" value="1"/>
</dbReference>
<dbReference type="SUPFAM" id="SSF54791">
    <property type="entry name" value="Eukaryotic type KH-domain (KH-domain type I)"/>
    <property type="match status" value="1"/>
</dbReference>
<dbReference type="Gene3D" id="1.10.3210.10">
    <property type="entry name" value="Hypothetical protein af1432"/>
    <property type="match status" value="1"/>
</dbReference>
<evidence type="ECO:0000256" key="3">
    <source>
        <dbReference type="ARBA" id="ARBA00022801"/>
    </source>
</evidence>
<dbReference type="RefSeq" id="WP_012875498.1">
    <property type="nucleotide sequence ID" value="NC_013525.1"/>
</dbReference>
<evidence type="ECO:0000259" key="8">
    <source>
        <dbReference type="PROSITE" id="PS51831"/>
    </source>
</evidence>
<dbReference type="InterPro" id="IPR003607">
    <property type="entry name" value="HD/PDEase_dom"/>
</dbReference>
<keyword evidence="4 5" id="KW-0694">RNA-binding</keyword>
<dbReference type="PROSITE" id="PS51831">
    <property type="entry name" value="HD"/>
    <property type="match status" value="1"/>
</dbReference>
<dbReference type="NCBIfam" id="TIGR03319">
    <property type="entry name" value="RNase_Y"/>
    <property type="match status" value="1"/>
</dbReference>
<evidence type="ECO:0000256" key="2">
    <source>
        <dbReference type="ARBA" id="ARBA00022759"/>
    </source>
</evidence>
<dbReference type="InterPro" id="IPR036612">
    <property type="entry name" value="KH_dom_type_1_sf"/>
</dbReference>
<dbReference type="InterPro" id="IPR006675">
    <property type="entry name" value="HDIG_dom"/>
</dbReference>
<dbReference type="FunFam" id="1.10.3210.10:FF:000022">
    <property type="entry name" value="Ribonuclease Y"/>
    <property type="match status" value="1"/>
</dbReference>
<feature type="coiled-coil region" evidence="7">
    <location>
        <begin position="33"/>
        <end position="128"/>
    </location>
</feature>
<protein>
    <recommendedName>
        <fullName evidence="5 6">Ribonuclease Y</fullName>
        <shortName evidence="5">RNase Y</shortName>
        <ecNumber evidence="5 6">3.1.-.-</ecNumber>
    </recommendedName>
</protein>
<dbReference type="InterPro" id="IPR017705">
    <property type="entry name" value="Ribonuclease_Y"/>
</dbReference>
<dbReference type="SMART" id="SM00471">
    <property type="entry name" value="HDc"/>
    <property type="match status" value="1"/>
</dbReference>
<gene>
    <name evidence="5" type="primary">rny</name>
    <name evidence="9" type="ordered locus">Tter_1558</name>
</gene>
<dbReference type="InterPro" id="IPR006674">
    <property type="entry name" value="HD_domain"/>
</dbReference>
<evidence type="ECO:0000256" key="6">
    <source>
        <dbReference type="NCBIfam" id="TIGR03319"/>
    </source>
</evidence>
<dbReference type="PANTHER" id="PTHR12826">
    <property type="entry name" value="RIBONUCLEASE Y"/>
    <property type="match status" value="1"/>
</dbReference>
<dbReference type="CDD" id="cd00077">
    <property type="entry name" value="HDc"/>
    <property type="match status" value="1"/>
</dbReference>
<sequence length="509" mass="56963">MPDALTFVIAGIALVVGAGASYLYLRFISNNQIREAERLRDRISEEAATKQKQILLEAQAEAIRIRNEAEAEVKERRADLARAERRLQQKEENLDRKIEALERREQKIQARDQESERIRNELEKIKQEQMLVLQQRAEMTKEEAKAELLRQVEAEAREDAARIIRQIESEAKEEAERRAQMIVAYAIQRIGTEYASEVSVSTVPLPNEDMKGRIIGKEGRNIRAFEEATGVDVIIDDTPEVVTLSAFDPIRREVARRALTKLISDGRIHPARIEELVSKAQQEVEAEIKEAGEQAAMEAGVQGLHPELIRLLGRLKYRTSYGQNQLRHAVETSLIAAALAAELGADVNVAKTAGLLHDIGKAVSHEVEGPHALIGAEIARRLGRSPKIVHAIAAHHEEEEPQTVEAVIVAAADAISGSRPGARRESVEQYIKRLQALEEVANSFEGVEKSYAIQAGREIRIIVKPDHVDDLEAAKLARNVVRKIEESLSYPGQIKVTVIRETRNVEYAR</sequence>
<dbReference type="KEGG" id="ttr:Tter_1558"/>
<organism evidence="9 10">
    <name type="scientific">Thermobaculum terrenum (strain ATCC BAA-798 / CCMEE 7001 / YNP1)</name>
    <dbReference type="NCBI Taxonomy" id="525904"/>
    <lineage>
        <taxon>Bacteria</taxon>
        <taxon>Bacillati</taxon>
        <taxon>Chloroflexota</taxon>
        <taxon>Chloroflexia</taxon>
        <taxon>Candidatus Thermobaculales</taxon>
        <taxon>Candidatus Thermobaculaceae</taxon>
        <taxon>Thermobaculum</taxon>
    </lineage>
</organism>
<dbReference type="HOGENOM" id="CLU_028328_1_0_0"/>
<evidence type="ECO:0000313" key="10">
    <source>
        <dbReference type="Proteomes" id="UP000000323"/>
    </source>
</evidence>
<dbReference type="STRING" id="525904.Tter_1558"/>
<evidence type="ECO:0000256" key="7">
    <source>
        <dbReference type="SAM" id="Coils"/>
    </source>
</evidence>
<feature type="domain" description="HD" evidence="8">
    <location>
        <begin position="325"/>
        <end position="418"/>
    </location>
</feature>
<evidence type="ECO:0000256" key="1">
    <source>
        <dbReference type="ARBA" id="ARBA00022722"/>
    </source>
</evidence>
<evidence type="ECO:0000256" key="4">
    <source>
        <dbReference type="ARBA" id="ARBA00022884"/>
    </source>
</evidence>
<dbReference type="AlphaFoldDB" id="D1CCE9"/>
<dbReference type="SUPFAM" id="SSF109604">
    <property type="entry name" value="HD-domain/PDEase-like"/>
    <property type="match status" value="1"/>
</dbReference>
<dbReference type="Pfam" id="PF12072">
    <property type="entry name" value="RNase_Y_N"/>
    <property type="match status" value="1"/>
</dbReference>
<keyword evidence="10" id="KW-1185">Reference proteome</keyword>
<dbReference type="GO" id="GO:0003723">
    <property type="term" value="F:RNA binding"/>
    <property type="evidence" value="ECO:0007669"/>
    <property type="project" value="UniProtKB-UniRule"/>
</dbReference>
<dbReference type="Gene3D" id="3.30.1370.10">
    <property type="entry name" value="K Homology domain, type 1"/>
    <property type="match status" value="1"/>
</dbReference>
<dbReference type="GO" id="GO:0006402">
    <property type="term" value="P:mRNA catabolic process"/>
    <property type="evidence" value="ECO:0007669"/>
    <property type="project" value="UniProtKB-UniRule"/>
</dbReference>
<dbReference type="NCBIfam" id="TIGR00277">
    <property type="entry name" value="HDIG"/>
    <property type="match status" value="1"/>
</dbReference>
<dbReference type="EMBL" id="CP001825">
    <property type="protein sequence ID" value="ACZ42464.1"/>
    <property type="molecule type" value="Genomic_DNA"/>
</dbReference>
<accession>D1CCE9</accession>
<comment type="function">
    <text evidence="5">Endoribonuclease that initiates mRNA decay.</text>
</comment>
<dbReference type="PROSITE" id="PS50084">
    <property type="entry name" value="KH_TYPE_1"/>
    <property type="match status" value="1"/>
</dbReference>
<dbReference type="OrthoDB" id="9803205at2"/>
<keyword evidence="1 5" id="KW-0540">Nuclease</keyword>
<dbReference type="InterPro" id="IPR004087">
    <property type="entry name" value="KH_dom"/>
</dbReference>
<keyword evidence="2 5" id="KW-0255">Endonuclease</keyword>
<dbReference type="InterPro" id="IPR022711">
    <property type="entry name" value="RNase_Y_N"/>
</dbReference>
<dbReference type="GO" id="GO:0005886">
    <property type="term" value="C:plasma membrane"/>
    <property type="evidence" value="ECO:0007669"/>
    <property type="project" value="UniProtKB-UniRule"/>
</dbReference>
<dbReference type="SMART" id="SM00322">
    <property type="entry name" value="KH"/>
    <property type="match status" value="1"/>
</dbReference>
<comment type="similarity">
    <text evidence="5">Belongs to the RNase Y family.</text>
</comment>
<reference evidence="10" key="1">
    <citation type="journal article" date="2010" name="Stand. Genomic Sci.">
        <title>Complete genome sequence of 'Thermobaculum terrenum' type strain (YNP1).</title>
        <authorList>
            <person name="Kiss H."/>
            <person name="Cleland D."/>
            <person name="Lapidus A."/>
            <person name="Lucas S."/>
            <person name="Glavina Del Rio T."/>
            <person name="Nolan M."/>
            <person name="Tice H."/>
            <person name="Han C."/>
            <person name="Goodwin L."/>
            <person name="Pitluck S."/>
            <person name="Liolios K."/>
            <person name="Ivanova N."/>
            <person name="Mavromatis K."/>
            <person name="Ovchinnikova G."/>
            <person name="Pati A."/>
            <person name="Chen A."/>
            <person name="Palaniappan K."/>
            <person name="Land M."/>
            <person name="Hauser L."/>
            <person name="Chang Y."/>
            <person name="Jeffries C."/>
            <person name="Lu M."/>
            <person name="Brettin T."/>
            <person name="Detter J."/>
            <person name="Goker M."/>
            <person name="Tindall B."/>
            <person name="Beck B."/>
            <person name="McDermott T."/>
            <person name="Woyke T."/>
            <person name="Bristow J."/>
            <person name="Eisen J."/>
            <person name="Markowitz V."/>
            <person name="Hugenholtz P."/>
            <person name="Kyrpides N."/>
            <person name="Klenk H."/>
            <person name="Cheng J."/>
        </authorList>
    </citation>
    <scope>NUCLEOTIDE SEQUENCE [LARGE SCALE GENOMIC DNA]</scope>
    <source>
        <strain evidence="10">ATCC BAA-798 / YNP1</strain>
    </source>
</reference>
<keyword evidence="3 5" id="KW-0378">Hydrolase</keyword>
<keyword evidence="7" id="KW-0175">Coiled coil</keyword>
<dbReference type="InterPro" id="IPR004088">
    <property type="entry name" value="KH_dom_type_1"/>
</dbReference>
<dbReference type="HAMAP" id="MF_00335">
    <property type="entry name" value="RNase_Y"/>
    <property type="match status" value="1"/>
</dbReference>
<dbReference type="GO" id="GO:0004521">
    <property type="term" value="F:RNA endonuclease activity"/>
    <property type="evidence" value="ECO:0007669"/>
    <property type="project" value="UniProtKB-UniRule"/>
</dbReference>
<dbReference type="CDD" id="cd22431">
    <property type="entry name" value="KH-I_RNaseY"/>
    <property type="match status" value="1"/>
</dbReference>
<name>D1CCE9_THET1</name>
<dbReference type="GO" id="GO:0016787">
    <property type="term" value="F:hydrolase activity"/>
    <property type="evidence" value="ECO:0007669"/>
    <property type="project" value="UniProtKB-KW"/>
</dbReference>
<dbReference type="PANTHER" id="PTHR12826:SF15">
    <property type="entry name" value="RIBONUCLEASE Y"/>
    <property type="match status" value="1"/>
</dbReference>
<dbReference type="eggNOG" id="COG1418">
    <property type="taxonomic scope" value="Bacteria"/>
</dbReference>
<evidence type="ECO:0000313" key="9">
    <source>
        <dbReference type="EMBL" id="ACZ42464.1"/>
    </source>
</evidence>
<proteinExistence type="inferred from homology"/>
<dbReference type="Proteomes" id="UP000000323">
    <property type="component" value="Chromosome 1"/>
</dbReference>
<dbReference type="Pfam" id="PF01966">
    <property type="entry name" value="HD"/>
    <property type="match status" value="1"/>
</dbReference>
<dbReference type="EC" id="3.1.-.-" evidence="5 6"/>